<evidence type="ECO:0000313" key="1">
    <source>
        <dbReference type="EMBL" id="KXT40269.1"/>
    </source>
</evidence>
<dbReference type="AlphaFoldDB" id="A0A139KM58"/>
<reference evidence="1 2" key="1">
    <citation type="submission" date="2016-02" db="EMBL/GenBank/DDBJ databases">
        <authorList>
            <person name="Wen L."/>
            <person name="He K."/>
            <person name="Yang H."/>
        </authorList>
    </citation>
    <scope>NUCLEOTIDE SEQUENCE [LARGE SCALE GENOMIC DNA]</scope>
    <source>
        <strain evidence="1 2">KLE1704</strain>
    </source>
</reference>
<protein>
    <submittedName>
        <fullName evidence="1">Uncharacterized protein</fullName>
    </submittedName>
</protein>
<gene>
    <name evidence="1" type="ORF">HMPREF2531_05608</name>
</gene>
<dbReference type="PATRIC" id="fig|329854.7.peg.5676"/>
<dbReference type="EMBL" id="LTDF01000180">
    <property type="protein sequence ID" value="KXT40269.1"/>
    <property type="molecule type" value="Genomic_DNA"/>
</dbReference>
<dbReference type="Proteomes" id="UP000070319">
    <property type="component" value="Unassembled WGS sequence"/>
</dbReference>
<sequence>MNLIRVFNLSQTVFFHLMVQCSGIYFQQPCCLFAMPVAYLQGFYDGFSLCILVFLC</sequence>
<organism evidence="1">
    <name type="scientific">Bacteroides intestinalis</name>
    <dbReference type="NCBI Taxonomy" id="329854"/>
    <lineage>
        <taxon>Bacteria</taxon>
        <taxon>Pseudomonadati</taxon>
        <taxon>Bacteroidota</taxon>
        <taxon>Bacteroidia</taxon>
        <taxon>Bacteroidales</taxon>
        <taxon>Bacteroidaceae</taxon>
        <taxon>Bacteroides</taxon>
    </lineage>
</organism>
<evidence type="ECO:0000313" key="2">
    <source>
        <dbReference type="Proteomes" id="UP000070319"/>
    </source>
</evidence>
<name>A0A139KM58_9BACE</name>
<accession>A0A139KM58</accession>
<comment type="caution">
    <text evidence="1">The sequence shown here is derived from an EMBL/GenBank/DDBJ whole genome shotgun (WGS) entry which is preliminary data.</text>
</comment>
<proteinExistence type="predicted"/>